<proteinExistence type="predicted"/>
<dbReference type="AlphaFoldDB" id="A0A316UXG7"/>
<evidence type="ECO:0000313" key="2">
    <source>
        <dbReference type="Proteomes" id="UP000245884"/>
    </source>
</evidence>
<organism evidence="1 2">
    <name type="scientific">Jaminaea rosea</name>
    <dbReference type="NCBI Taxonomy" id="1569628"/>
    <lineage>
        <taxon>Eukaryota</taxon>
        <taxon>Fungi</taxon>
        <taxon>Dikarya</taxon>
        <taxon>Basidiomycota</taxon>
        <taxon>Ustilaginomycotina</taxon>
        <taxon>Exobasidiomycetes</taxon>
        <taxon>Microstromatales</taxon>
        <taxon>Microstromatales incertae sedis</taxon>
        <taxon>Jaminaea</taxon>
    </lineage>
</organism>
<gene>
    <name evidence="1" type="ORF">BDZ90DRAFT_2545</name>
</gene>
<keyword evidence="2" id="KW-1185">Reference proteome</keyword>
<dbReference type="RefSeq" id="XP_025364608.1">
    <property type="nucleotide sequence ID" value="XM_025507824.1"/>
</dbReference>
<name>A0A316UXG7_9BASI</name>
<reference evidence="1 2" key="1">
    <citation type="journal article" date="2018" name="Mol. Biol. Evol.">
        <title>Broad Genomic Sampling Reveals a Smut Pathogenic Ancestry of the Fungal Clade Ustilaginomycotina.</title>
        <authorList>
            <person name="Kijpornyongpan T."/>
            <person name="Mondo S.J."/>
            <person name="Barry K."/>
            <person name="Sandor L."/>
            <person name="Lee J."/>
            <person name="Lipzen A."/>
            <person name="Pangilinan J."/>
            <person name="LaButti K."/>
            <person name="Hainaut M."/>
            <person name="Henrissat B."/>
            <person name="Grigoriev I.V."/>
            <person name="Spatafora J.W."/>
            <person name="Aime M.C."/>
        </authorList>
    </citation>
    <scope>NUCLEOTIDE SEQUENCE [LARGE SCALE GENOMIC DNA]</scope>
    <source>
        <strain evidence="1 2">MCA 5214</strain>
    </source>
</reference>
<protein>
    <submittedName>
        <fullName evidence="1">Uncharacterized protein</fullName>
    </submittedName>
</protein>
<dbReference type="Proteomes" id="UP000245884">
    <property type="component" value="Unassembled WGS sequence"/>
</dbReference>
<sequence length="68" mass="7285">MALLRIRSFTEARCNGSYCSVLRTNRAVVASSICGRHVLLRRSALDWARVGVVEAALALEPGVEGAGQ</sequence>
<dbReference type="EMBL" id="KZ819662">
    <property type="protein sequence ID" value="PWN29996.1"/>
    <property type="molecule type" value="Genomic_DNA"/>
</dbReference>
<dbReference type="GeneID" id="37029647"/>
<accession>A0A316UXG7</accession>
<evidence type="ECO:0000313" key="1">
    <source>
        <dbReference type="EMBL" id="PWN29996.1"/>
    </source>
</evidence>